<dbReference type="Proteomes" id="UP001595974">
    <property type="component" value="Unassembled WGS sequence"/>
</dbReference>
<proteinExistence type="predicted"/>
<dbReference type="RefSeq" id="WP_385962077.1">
    <property type="nucleotide sequence ID" value="NZ_JBHSOG010000102.1"/>
</dbReference>
<comment type="caution">
    <text evidence="2">The sequence shown here is derived from an EMBL/GenBank/DDBJ whole genome shotgun (WGS) entry which is preliminary data.</text>
</comment>
<evidence type="ECO:0000313" key="3">
    <source>
        <dbReference type="Proteomes" id="UP001595974"/>
    </source>
</evidence>
<feature type="chain" id="PRO_5046674869" evidence="1">
    <location>
        <begin position="42"/>
        <end position="584"/>
    </location>
</feature>
<feature type="signal peptide" evidence="1">
    <location>
        <begin position="1"/>
        <end position="41"/>
    </location>
</feature>
<sequence>MSCKSFHVRRRIVPPAGMRMLPLAVASVVAGMPFMAGEAQAFEIEGGDDVRMRFDNTVKYTAAWRLKNADGFVANQDGGQPNTDFGDLGFKKGLINNRLDILSEFDLAYRNVGLRISGAGWYDAEYAGGRNDYPSAAGGLPNYQGGIPGAMAGGANDRLPEASRDVMGRYAEFGDAFVYGKFELGEQTLSLRAGRHTLIYGESLFLGANAIAAAQGPVDLVKALSLPNVQFKEVARPVNQVSGSLSLSENVSIGGYLQFQWKEHRLPAAGSYFSGADFVGPGADLLIHPFAAMSPGGSPFASRGRDYKGSHGGQWGLQLKVRAGDVDYGIYAAHYDDKAPIAVVNVPSIATGSGRFGGGVYNLMYAKDISVYGVSASTVVGGINVAGELSTRRNVPLVVPGDLILNTSVASPDNDRNTPYARGNSLHLNLSAISVLPGNSLWDAASVVAEFAFNRVLGVTHRPAQDFFSSLNATHTRDASAMRVVFQPEFFQVVPSVDLQVPIGLGYGLGGRSAVVSLSPERGGDFSIGINATIDRTWQAGLNYTRYFGEAGAATSVKSVGPYASYQQYYKDRDFIAFSIQRTF</sequence>
<keyword evidence="3" id="KW-1185">Reference proteome</keyword>
<evidence type="ECO:0000313" key="2">
    <source>
        <dbReference type="EMBL" id="MFC5771933.1"/>
    </source>
</evidence>
<gene>
    <name evidence="2" type="ORF">ACFPTN_21340</name>
</gene>
<reference evidence="3" key="1">
    <citation type="journal article" date="2019" name="Int. J. Syst. Evol. Microbiol.">
        <title>The Global Catalogue of Microorganisms (GCM) 10K type strain sequencing project: providing services to taxonomists for standard genome sequencing and annotation.</title>
        <authorList>
            <consortium name="The Broad Institute Genomics Platform"/>
            <consortium name="The Broad Institute Genome Sequencing Center for Infectious Disease"/>
            <person name="Wu L."/>
            <person name="Ma J."/>
        </authorList>
    </citation>
    <scope>NUCLEOTIDE SEQUENCE [LARGE SCALE GENOMIC DNA]</scope>
    <source>
        <strain evidence="3">SHR3</strain>
    </source>
</reference>
<name>A0ABW1AYD8_9RHOO</name>
<evidence type="ECO:0000256" key="1">
    <source>
        <dbReference type="SAM" id="SignalP"/>
    </source>
</evidence>
<organism evidence="2 3">
    <name type="scientific">Thauera sinica</name>
    <dbReference type="NCBI Taxonomy" id="2665146"/>
    <lineage>
        <taxon>Bacteria</taxon>
        <taxon>Pseudomonadati</taxon>
        <taxon>Pseudomonadota</taxon>
        <taxon>Betaproteobacteria</taxon>
        <taxon>Rhodocyclales</taxon>
        <taxon>Zoogloeaceae</taxon>
        <taxon>Thauera</taxon>
    </lineage>
</organism>
<dbReference type="EMBL" id="JBHSOG010000102">
    <property type="protein sequence ID" value="MFC5771933.1"/>
    <property type="molecule type" value="Genomic_DNA"/>
</dbReference>
<protein>
    <submittedName>
        <fullName evidence="2">DUF1302 domain-containing protein</fullName>
    </submittedName>
</protein>
<accession>A0ABW1AYD8</accession>
<dbReference type="Pfam" id="PF06980">
    <property type="entry name" value="DUF1302"/>
    <property type="match status" value="1"/>
</dbReference>
<dbReference type="InterPro" id="IPR010727">
    <property type="entry name" value="DUF1302"/>
</dbReference>
<keyword evidence="1" id="KW-0732">Signal</keyword>